<organism evidence="1 2">
    <name type="scientific">Seiridium cardinale</name>
    <dbReference type="NCBI Taxonomy" id="138064"/>
    <lineage>
        <taxon>Eukaryota</taxon>
        <taxon>Fungi</taxon>
        <taxon>Dikarya</taxon>
        <taxon>Ascomycota</taxon>
        <taxon>Pezizomycotina</taxon>
        <taxon>Sordariomycetes</taxon>
        <taxon>Xylariomycetidae</taxon>
        <taxon>Amphisphaeriales</taxon>
        <taxon>Sporocadaceae</taxon>
        <taxon>Seiridium</taxon>
    </lineage>
</organism>
<reference evidence="1 2" key="1">
    <citation type="submission" date="2024-02" db="EMBL/GenBank/DDBJ databases">
        <title>First draft genome assembly of two strains of Seiridium cardinale.</title>
        <authorList>
            <person name="Emiliani G."/>
            <person name="Scali E."/>
        </authorList>
    </citation>
    <scope>NUCLEOTIDE SEQUENCE [LARGE SCALE GENOMIC DNA]</scope>
    <source>
        <strain evidence="1 2">BM-138-000479</strain>
    </source>
</reference>
<protein>
    <submittedName>
        <fullName evidence="1">Uncharacterized protein</fullName>
    </submittedName>
</protein>
<gene>
    <name evidence="1" type="ORF">SCAR479_01843</name>
</gene>
<sequence>MTIPFMMKDFTEMQSALDGLKEVTCILGSHNLAEVFLANSATRKYQALVTQHFALSTLERLGRNLFSDVSWQDALATAKKSELLCPCDYKLFSGAFTAEQFQKPLRARTGKIKTHGRKAWMRVRPEERNPSKLLSESR</sequence>
<proteinExistence type="predicted"/>
<name>A0ABR2Y3W9_9PEZI</name>
<keyword evidence="2" id="KW-1185">Reference proteome</keyword>
<evidence type="ECO:0000313" key="2">
    <source>
        <dbReference type="Proteomes" id="UP001465668"/>
    </source>
</evidence>
<accession>A0ABR2Y3W9</accession>
<evidence type="ECO:0000313" key="1">
    <source>
        <dbReference type="EMBL" id="KAK9780657.1"/>
    </source>
</evidence>
<comment type="caution">
    <text evidence="1">The sequence shown here is derived from an EMBL/GenBank/DDBJ whole genome shotgun (WGS) entry which is preliminary data.</text>
</comment>
<dbReference type="Proteomes" id="UP001465668">
    <property type="component" value="Unassembled WGS sequence"/>
</dbReference>
<dbReference type="EMBL" id="JARVKM010000005">
    <property type="protein sequence ID" value="KAK9780657.1"/>
    <property type="molecule type" value="Genomic_DNA"/>
</dbReference>